<dbReference type="CDD" id="cd00070">
    <property type="entry name" value="GLECT"/>
    <property type="match status" value="1"/>
</dbReference>
<dbReference type="SMART" id="SM00276">
    <property type="entry name" value="GLECT"/>
    <property type="match status" value="1"/>
</dbReference>
<feature type="region of interest" description="Disordered" evidence="2">
    <location>
        <begin position="226"/>
        <end position="260"/>
    </location>
</feature>
<dbReference type="GO" id="GO:0016936">
    <property type="term" value="F:galactoside binding"/>
    <property type="evidence" value="ECO:0007669"/>
    <property type="project" value="TreeGrafter"/>
</dbReference>
<feature type="region of interest" description="Disordered" evidence="2">
    <location>
        <begin position="115"/>
        <end position="196"/>
    </location>
</feature>
<dbReference type="InterPro" id="IPR001079">
    <property type="entry name" value="Galectin_CRD"/>
</dbReference>
<reference evidence="4" key="1">
    <citation type="submission" date="2022-01" db="EMBL/GenBank/DDBJ databases">
        <authorList>
            <person name="King R."/>
        </authorList>
    </citation>
    <scope>NUCLEOTIDE SEQUENCE</scope>
</reference>
<accession>A0A9N9TKQ1</accession>
<feature type="compositionally biased region" description="Low complexity" evidence="2">
    <location>
        <begin position="387"/>
        <end position="414"/>
    </location>
</feature>
<evidence type="ECO:0000256" key="1">
    <source>
        <dbReference type="ARBA" id="ARBA00022734"/>
    </source>
</evidence>
<proteinExistence type="predicted"/>
<feature type="compositionally biased region" description="Gly residues" evidence="2">
    <location>
        <begin position="165"/>
        <end position="180"/>
    </location>
</feature>
<dbReference type="Gene3D" id="2.60.120.200">
    <property type="match status" value="1"/>
</dbReference>
<dbReference type="InterPro" id="IPR044156">
    <property type="entry name" value="Galectin-like"/>
</dbReference>
<feature type="compositionally biased region" description="Polar residues" evidence="2">
    <location>
        <begin position="306"/>
        <end position="323"/>
    </location>
</feature>
<dbReference type="PANTHER" id="PTHR11346">
    <property type="entry name" value="GALECTIN"/>
    <property type="match status" value="1"/>
</dbReference>
<dbReference type="OrthoDB" id="6251307at2759"/>
<dbReference type="SMART" id="SM00908">
    <property type="entry name" value="Gal-bind_lectin"/>
    <property type="match status" value="1"/>
</dbReference>
<dbReference type="PROSITE" id="PS51304">
    <property type="entry name" value="GALECTIN"/>
    <property type="match status" value="1"/>
</dbReference>
<gene>
    <name evidence="4" type="ORF">PHYEVI_LOCUS6376</name>
</gene>
<feature type="compositionally biased region" description="Low complexity" evidence="2">
    <location>
        <begin position="333"/>
        <end position="342"/>
    </location>
</feature>
<dbReference type="GO" id="GO:0030246">
    <property type="term" value="F:carbohydrate binding"/>
    <property type="evidence" value="ECO:0007669"/>
    <property type="project" value="UniProtKB-KW"/>
</dbReference>
<keyword evidence="1" id="KW-0430">Lectin</keyword>
<dbReference type="SUPFAM" id="SSF49899">
    <property type="entry name" value="Concanavalin A-like lectins/glucanases"/>
    <property type="match status" value="1"/>
</dbReference>
<keyword evidence="5" id="KW-1185">Reference proteome</keyword>
<dbReference type="EMBL" id="OU900096">
    <property type="protein sequence ID" value="CAG9860017.1"/>
    <property type="molecule type" value="Genomic_DNA"/>
</dbReference>
<evidence type="ECO:0000256" key="2">
    <source>
        <dbReference type="SAM" id="MobiDB-lite"/>
    </source>
</evidence>
<dbReference type="Proteomes" id="UP001153712">
    <property type="component" value="Chromosome 3"/>
</dbReference>
<dbReference type="Pfam" id="PF00337">
    <property type="entry name" value="Gal-bind_lectin"/>
    <property type="match status" value="1"/>
</dbReference>
<feature type="compositionally biased region" description="Gly residues" evidence="2">
    <location>
        <begin position="517"/>
        <end position="533"/>
    </location>
</feature>
<dbReference type="InterPro" id="IPR013320">
    <property type="entry name" value="ConA-like_dom_sf"/>
</dbReference>
<feature type="region of interest" description="Disordered" evidence="2">
    <location>
        <begin position="378"/>
        <end position="543"/>
    </location>
</feature>
<sequence>MENPVVNPHVPYSGKIPGGLVPGRMCRIQGVSHPEADRFDINFQTGPNAEPQDDTSLHISVRHNQGYIARNSYKDEEWGEEMGSGDLPIGHTEPWEIIILVDEYDYKGITGLGEGGGESATKASALKSQGGPQFGGYAPPQGGYAPPQGGYAPPQGPGAYAPPQGYGGYGAAPGYGGPPQGYGPPPPPGAQPQGGFDFLDTAQSLLAGAIKSGAAANILKGFMSSGSQPKGQGYEHHNAKYGIYPDLPQDTNLNIDPNKREPSTVEKLLTGLLSGSSPQQTAGAGPISQNQPVDIGAMLTNLLSGHQSSQAAPSHGAPQTNAPGAQPPAGDIGSLLSSLLSGGNQGEKPHGAGPNPAPNQGADLNNLLSALLSGSATRPLQENTGAGHQQPHGGSQPQGNDFGSLLSGLLSGGSNQNAPGYQHPPGHQSTQQTQGLDLNSLLSGLLSSTGGQQQAGGYEAPRTGGGYQPPRPVPQPRRDDGAPGADSQRHDPARAQREAKPDEINDVTDAFEREVGRAGGGGTNQRPHGGQGDEVGKDKELNNRTILPNLEVARHLVDLEA</sequence>
<feature type="compositionally biased region" description="Basic and acidic residues" evidence="2">
    <location>
        <begin position="476"/>
        <end position="503"/>
    </location>
</feature>
<evidence type="ECO:0000313" key="5">
    <source>
        <dbReference type="Proteomes" id="UP001153712"/>
    </source>
</evidence>
<feature type="compositionally biased region" description="Low complexity" evidence="2">
    <location>
        <begin position="135"/>
        <end position="164"/>
    </location>
</feature>
<feature type="compositionally biased region" description="Low complexity" evidence="2">
    <location>
        <begin position="434"/>
        <end position="457"/>
    </location>
</feature>
<organism evidence="4 5">
    <name type="scientific">Phyllotreta striolata</name>
    <name type="common">Striped flea beetle</name>
    <name type="synonym">Crioceris striolata</name>
    <dbReference type="NCBI Taxonomy" id="444603"/>
    <lineage>
        <taxon>Eukaryota</taxon>
        <taxon>Metazoa</taxon>
        <taxon>Ecdysozoa</taxon>
        <taxon>Arthropoda</taxon>
        <taxon>Hexapoda</taxon>
        <taxon>Insecta</taxon>
        <taxon>Pterygota</taxon>
        <taxon>Neoptera</taxon>
        <taxon>Endopterygota</taxon>
        <taxon>Coleoptera</taxon>
        <taxon>Polyphaga</taxon>
        <taxon>Cucujiformia</taxon>
        <taxon>Chrysomeloidea</taxon>
        <taxon>Chrysomelidae</taxon>
        <taxon>Galerucinae</taxon>
        <taxon>Alticini</taxon>
        <taxon>Phyllotreta</taxon>
    </lineage>
</organism>
<name>A0A9N9TKQ1_PHYSR</name>
<protein>
    <recommendedName>
        <fullName evidence="3">Galectin domain-containing protein</fullName>
    </recommendedName>
</protein>
<feature type="compositionally biased region" description="Pro residues" evidence="2">
    <location>
        <begin position="181"/>
        <end position="190"/>
    </location>
</feature>
<evidence type="ECO:0000259" key="3">
    <source>
        <dbReference type="PROSITE" id="PS51304"/>
    </source>
</evidence>
<feature type="region of interest" description="Disordered" evidence="2">
    <location>
        <begin position="306"/>
        <end position="363"/>
    </location>
</feature>
<evidence type="ECO:0000313" key="4">
    <source>
        <dbReference type="EMBL" id="CAG9860017.1"/>
    </source>
</evidence>
<dbReference type="AlphaFoldDB" id="A0A9N9TKQ1"/>
<feature type="domain" description="Galectin" evidence="3">
    <location>
        <begin position="12"/>
        <end position="145"/>
    </location>
</feature>
<dbReference type="PANTHER" id="PTHR11346:SF176">
    <property type="entry name" value="32 KDA BETA-GALACTOSIDE-BINDING LECTIN LEC-3"/>
    <property type="match status" value="1"/>
</dbReference>